<evidence type="ECO:0000256" key="1">
    <source>
        <dbReference type="SAM" id="MobiDB-lite"/>
    </source>
</evidence>
<comment type="caution">
    <text evidence="2">The sequence shown here is derived from an EMBL/GenBank/DDBJ whole genome shotgun (WGS) entry which is preliminary data.</text>
</comment>
<protein>
    <submittedName>
        <fullName evidence="2">Uncharacterized protein</fullName>
    </submittedName>
</protein>
<sequence>MLRCLKNLLTRQMKIQKQMIIMMKFKRSKHLRTNKKETKKKRQKRLRKRTMNQLKRQRIHQKIYPLKM</sequence>
<dbReference type="Proteomes" id="UP000729913">
    <property type="component" value="Unassembled WGS sequence"/>
</dbReference>
<feature type="region of interest" description="Disordered" evidence="1">
    <location>
        <begin position="29"/>
        <end position="56"/>
    </location>
</feature>
<evidence type="ECO:0000313" key="2">
    <source>
        <dbReference type="EMBL" id="KAG8036831.1"/>
    </source>
</evidence>
<organism evidence="2 3">
    <name type="scientific">Cotesia typhae</name>
    <dbReference type="NCBI Taxonomy" id="2053667"/>
    <lineage>
        <taxon>Eukaryota</taxon>
        <taxon>Metazoa</taxon>
        <taxon>Ecdysozoa</taxon>
        <taxon>Arthropoda</taxon>
        <taxon>Hexapoda</taxon>
        <taxon>Insecta</taxon>
        <taxon>Pterygota</taxon>
        <taxon>Neoptera</taxon>
        <taxon>Endopterygota</taxon>
        <taxon>Hymenoptera</taxon>
        <taxon>Apocrita</taxon>
        <taxon>Ichneumonoidea</taxon>
        <taxon>Braconidae</taxon>
        <taxon>Microgastrinae</taxon>
        <taxon>Cotesia</taxon>
    </lineage>
</organism>
<name>A0A8J5R682_9HYME</name>
<keyword evidence="3" id="KW-1185">Reference proteome</keyword>
<evidence type="ECO:0000313" key="3">
    <source>
        <dbReference type="Proteomes" id="UP000729913"/>
    </source>
</evidence>
<reference evidence="2" key="2">
    <citation type="submission" date="2021-04" db="EMBL/GenBank/DDBJ databases">
        <title>Genome-wide patterns of bracovirus chromosomal integration into multiple host tissues during parasitism.</title>
        <authorList>
            <person name="Chebbi M.A.C."/>
        </authorList>
    </citation>
    <scope>NUCLEOTIDE SEQUENCE</scope>
    <source>
        <tissue evidence="2">Whole body</tissue>
    </source>
</reference>
<dbReference type="AlphaFoldDB" id="A0A8J5R682"/>
<gene>
    <name evidence="2" type="ORF">G9C98_004153</name>
</gene>
<proteinExistence type="predicted"/>
<accession>A0A8J5R682</accession>
<reference evidence="2" key="1">
    <citation type="submission" date="2020-03" db="EMBL/GenBank/DDBJ databases">
        <authorList>
            <person name="Chebbi M.A."/>
            <person name="Drezen J.M."/>
        </authorList>
    </citation>
    <scope>NUCLEOTIDE SEQUENCE</scope>
    <source>
        <tissue evidence="2">Whole body</tissue>
    </source>
</reference>
<dbReference type="EMBL" id="JAAOIC020000048">
    <property type="protein sequence ID" value="KAG8036831.1"/>
    <property type="molecule type" value="Genomic_DNA"/>
</dbReference>